<proteinExistence type="predicted"/>
<dbReference type="EMBL" id="NCVQ01000008">
    <property type="protein sequence ID" value="PWZ13632.1"/>
    <property type="molecule type" value="Genomic_DNA"/>
</dbReference>
<dbReference type="Proteomes" id="UP000251960">
    <property type="component" value="Chromosome 7"/>
</dbReference>
<sequence>MRLLSYSSYTSPDTDSHSGYCTSTRTFHIMRAPSFLPSSDVLFVFPTFTLLFLPNLLPPPMVTAARRTMLVDAGTGRVDHAPGLSPCVPSRRTWWRLPRLGYLGNEESRSEILDNQGS</sequence>
<protein>
    <submittedName>
        <fullName evidence="1">Uncharacterized protein</fullName>
    </submittedName>
</protein>
<evidence type="ECO:0000313" key="1">
    <source>
        <dbReference type="EMBL" id="PWZ13632.1"/>
    </source>
</evidence>
<organism evidence="1 2">
    <name type="scientific">Zea mays</name>
    <name type="common">Maize</name>
    <dbReference type="NCBI Taxonomy" id="4577"/>
    <lineage>
        <taxon>Eukaryota</taxon>
        <taxon>Viridiplantae</taxon>
        <taxon>Streptophyta</taxon>
        <taxon>Embryophyta</taxon>
        <taxon>Tracheophyta</taxon>
        <taxon>Spermatophyta</taxon>
        <taxon>Magnoliopsida</taxon>
        <taxon>Liliopsida</taxon>
        <taxon>Poales</taxon>
        <taxon>Poaceae</taxon>
        <taxon>PACMAD clade</taxon>
        <taxon>Panicoideae</taxon>
        <taxon>Andropogonodae</taxon>
        <taxon>Andropogoneae</taxon>
        <taxon>Tripsacinae</taxon>
        <taxon>Zea</taxon>
    </lineage>
</organism>
<reference evidence="1 2" key="1">
    <citation type="journal article" date="2018" name="Nat. Genet.">
        <title>Extensive intraspecific gene order and gene structural variations between Mo17 and other maize genomes.</title>
        <authorList>
            <person name="Sun S."/>
            <person name="Zhou Y."/>
            <person name="Chen J."/>
            <person name="Shi J."/>
            <person name="Zhao H."/>
            <person name="Zhao H."/>
            <person name="Song W."/>
            <person name="Zhang M."/>
            <person name="Cui Y."/>
            <person name="Dong X."/>
            <person name="Liu H."/>
            <person name="Ma X."/>
            <person name="Jiao Y."/>
            <person name="Wang B."/>
            <person name="Wei X."/>
            <person name="Stein J.C."/>
            <person name="Glaubitz J.C."/>
            <person name="Lu F."/>
            <person name="Yu G."/>
            <person name="Liang C."/>
            <person name="Fengler K."/>
            <person name="Li B."/>
            <person name="Rafalski A."/>
            <person name="Schnable P.S."/>
            <person name="Ware D.H."/>
            <person name="Buckler E.S."/>
            <person name="Lai J."/>
        </authorList>
    </citation>
    <scope>NUCLEOTIDE SEQUENCE [LARGE SCALE GENOMIC DNA]</scope>
    <source>
        <strain evidence="2">cv. Missouri 17</strain>
        <tissue evidence="1">Seedling</tissue>
    </source>
</reference>
<comment type="caution">
    <text evidence="1">The sequence shown here is derived from an EMBL/GenBank/DDBJ whole genome shotgun (WGS) entry which is preliminary data.</text>
</comment>
<accession>A0A3L6DYI1</accession>
<evidence type="ECO:0000313" key="2">
    <source>
        <dbReference type="Proteomes" id="UP000251960"/>
    </source>
</evidence>
<gene>
    <name evidence="1" type="ORF">Zm00014a_005040</name>
</gene>
<name>A0A3L6DYI1_MAIZE</name>
<dbReference type="AlphaFoldDB" id="A0A3L6DYI1"/>